<name>A0A197JVG2_9FUNG</name>
<dbReference type="InterPro" id="IPR021109">
    <property type="entry name" value="Peptidase_aspartic_dom_sf"/>
</dbReference>
<proteinExistence type="predicted"/>
<evidence type="ECO:0000259" key="1">
    <source>
        <dbReference type="PROSITE" id="PS51767"/>
    </source>
</evidence>
<dbReference type="Gene3D" id="2.40.70.10">
    <property type="entry name" value="Acid Proteases"/>
    <property type="match status" value="1"/>
</dbReference>
<evidence type="ECO:0000313" key="3">
    <source>
        <dbReference type="Proteomes" id="UP000078512"/>
    </source>
</evidence>
<organism evidence="2 3">
    <name type="scientific">Linnemannia elongata AG-77</name>
    <dbReference type="NCBI Taxonomy" id="1314771"/>
    <lineage>
        <taxon>Eukaryota</taxon>
        <taxon>Fungi</taxon>
        <taxon>Fungi incertae sedis</taxon>
        <taxon>Mucoromycota</taxon>
        <taxon>Mortierellomycotina</taxon>
        <taxon>Mortierellomycetes</taxon>
        <taxon>Mortierellales</taxon>
        <taxon>Mortierellaceae</taxon>
        <taxon>Linnemannia</taxon>
    </lineage>
</organism>
<dbReference type="PROSITE" id="PS51767">
    <property type="entry name" value="PEPTIDASE_A1"/>
    <property type="match status" value="1"/>
</dbReference>
<accession>A0A197JVG2</accession>
<dbReference type="Pfam" id="PF00026">
    <property type="entry name" value="Asp"/>
    <property type="match status" value="1"/>
</dbReference>
<feature type="non-terminal residue" evidence="2">
    <location>
        <position position="1"/>
    </location>
</feature>
<gene>
    <name evidence="2" type="ORF">K457DRAFT_75566</name>
</gene>
<dbReference type="SUPFAM" id="SSF50630">
    <property type="entry name" value="Acid proteases"/>
    <property type="match status" value="1"/>
</dbReference>
<dbReference type="AlphaFoldDB" id="A0A197JVG2"/>
<sequence>FASISLTFGGTSFTMSKETLNAGQVSAGSEDCVSSIVGQDTAEGLAIIGTYFLQKVYTSFDIGNGSGKSRIGFARLA</sequence>
<keyword evidence="3" id="KW-1185">Reference proteome</keyword>
<dbReference type="Proteomes" id="UP000078512">
    <property type="component" value="Unassembled WGS sequence"/>
</dbReference>
<dbReference type="InterPro" id="IPR033121">
    <property type="entry name" value="PEPTIDASE_A1"/>
</dbReference>
<dbReference type="OrthoDB" id="15189at2759"/>
<feature type="domain" description="Peptidase A1" evidence="1">
    <location>
        <begin position="1"/>
        <end position="74"/>
    </location>
</feature>
<dbReference type="STRING" id="1314771.A0A197JVG2"/>
<protein>
    <recommendedName>
        <fullName evidence="1">Peptidase A1 domain-containing protein</fullName>
    </recommendedName>
</protein>
<dbReference type="EMBL" id="KV442044">
    <property type="protein sequence ID" value="OAQ28963.1"/>
    <property type="molecule type" value="Genomic_DNA"/>
</dbReference>
<evidence type="ECO:0000313" key="2">
    <source>
        <dbReference type="EMBL" id="OAQ28963.1"/>
    </source>
</evidence>
<reference evidence="2 3" key="1">
    <citation type="submission" date="2016-05" db="EMBL/GenBank/DDBJ databases">
        <title>Genome sequencing reveals origins of a unique bacterial endosymbiosis in the earliest lineages of terrestrial Fungi.</title>
        <authorList>
            <consortium name="DOE Joint Genome Institute"/>
            <person name="Uehling J."/>
            <person name="Gryganskyi A."/>
            <person name="Hameed K."/>
            <person name="Tschaplinski T."/>
            <person name="Misztal P."/>
            <person name="Wu S."/>
            <person name="Desiro A."/>
            <person name="Vande Pol N."/>
            <person name="Du Z.-Y."/>
            <person name="Zienkiewicz A."/>
            <person name="Zienkiewicz K."/>
            <person name="Morin E."/>
            <person name="Tisserant E."/>
            <person name="Splivallo R."/>
            <person name="Hainaut M."/>
            <person name="Henrissat B."/>
            <person name="Ohm R."/>
            <person name="Kuo A."/>
            <person name="Yan J."/>
            <person name="Lipzen A."/>
            <person name="Nolan M."/>
            <person name="Labutti K."/>
            <person name="Barry K."/>
            <person name="Goldstein A."/>
            <person name="Labbe J."/>
            <person name="Schadt C."/>
            <person name="Tuskan G."/>
            <person name="Grigoriev I."/>
            <person name="Martin F."/>
            <person name="Vilgalys R."/>
            <person name="Bonito G."/>
        </authorList>
    </citation>
    <scope>NUCLEOTIDE SEQUENCE [LARGE SCALE GENOMIC DNA]</scope>
    <source>
        <strain evidence="2 3">AG-77</strain>
    </source>
</reference>